<evidence type="ECO:0000256" key="1">
    <source>
        <dbReference type="SAM" id="Phobius"/>
    </source>
</evidence>
<evidence type="ECO:0008006" key="4">
    <source>
        <dbReference type="Google" id="ProtNLM"/>
    </source>
</evidence>
<dbReference type="RefSeq" id="WP_262170892.1">
    <property type="nucleotide sequence ID" value="NZ_CP104965.1"/>
</dbReference>
<name>A0ABY6CH01_9HYPH</name>
<keyword evidence="1" id="KW-0472">Membrane</keyword>
<keyword evidence="1" id="KW-1133">Transmembrane helix</keyword>
<proteinExistence type="predicted"/>
<gene>
    <name evidence="2" type="ORF">N8A98_09420</name>
</gene>
<keyword evidence="3" id="KW-1185">Reference proteome</keyword>
<keyword evidence="1" id="KW-0812">Transmembrane</keyword>
<reference evidence="2 3" key="1">
    <citation type="submission" date="2022-09" db="EMBL/GenBank/DDBJ databases">
        <title>Interaction between co-microsymbionts with complementary sets of symbiotic genes in legume-rhizobium systems.</title>
        <authorList>
            <person name="Safronova V."/>
            <person name="Sazanova A."/>
            <person name="Afonin A."/>
            <person name="Chirak E."/>
        </authorList>
    </citation>
    <scope>NUCLEOTIDE SEQUENCE [LARGE SCALE GENOMIC DNA]</scope>
    <source>
        <strain evidence="2 3">A18/4-1</strain>
    </source>
</reference>
<dbReference type="EMBL" id="CP104965">
    <property type="protein sequence ID" value="UXN71372.1"/>
    <property type="molecule type" value="Genomic_DNA"/>
</dbReference>
<organism evidence="2 3">
    <name type="scientific">Devosia neptuniae</name>
    <dbReference type="NCBI Taxonomy" id="191302"/>
    <lineage>
        <taxon>Bacteria</taxon>
        <taxon>Pseudomonadati</taxon>
        <taxon>Pseudomonadota</taxon>
        <taxon>Alphaproteobacteria</taxon>
        <taxon>Hyphomicrobiales</taxon>
        <taxon>Devosiaceae</taxon>
        <taxon>Devosia</taxon>
    </lineage>
</organism>
<accession>A0ABY6CH01</accession>
<evidence type="ECO:0000313" key="3">
    <source>
        <dbReference type="Proteomes" id="UP001061862"/>
    </source>
</evidence>
<dbReference type="Proteomes" id="UP001061862">
    <property type="component" value="Chromosome"/>
</dbReference>
<feature type="transmembrane region" description="Helical" evidence="1">
    <location>
        <begin position="12"/>
        <end position="38"/>
    </location>
</feature>
<sequence>MREAARRFPWAAYWIVWAVILFLTILPLLSVLLAAAIADAHGCRLDEGDVHPCIVWGSDWGTTLYGMALMGWLMIASLPLGGGAFIVWLVLLIIHRLAWGRAAKESKS</sequence>
<evidence type="ECO:0000313" key="2">
    <source>
        <dbReference type="EMBL" id="UXN71372.1"/>
    </source>
</evidence>
<feature type="transmembrane region" description="Helical" evidence="1">
    <location>
        <begin position="69"/>
        <end position="94"/>
    </location>
</feature>
<protein>
    <recommendedName>
        <fullName evidence="4">Transmembrane protein</fullName>
    </recommendedName>
</protein>